<dbReference type="AlphaFoldDB" id="A0A0G0H5H7"/>
<evidence type="ECO:0000313" key="2">
    <source>
        <dbReference type="Proteomes" id="UP000034492"/>
    </source>
</evidence>
<evidence type="ECO:0000313" key="1">
    <source>
        <dbReference type="EMBL" id="KKQ07329.1"/>
    </source>
</evidence>
<dbReference type="EMBL" id="LBSA01000049">
    <property type="protein sequence ID" value="KKQ07329.1"/>
    <property type="molecule type" value="Genomic_DNA"/>
</dbReference>
<protein>
    <recommendedName>
        <fullName evidence="3">PF07610 family protein</fullName>
    </recommendedName>
</protein>
<sequence>MKTKKIIILTILAILGLFVWGYFSKGDTTASVQGVSKSNSSESSLTASEVFYNFGTISMKNGDVSKEFIITNSTLQDITLKTVLTSCMCTSAFIIEPSGGIKGPFKMPGMGFVPPANEIIGAGESRVVRVVYNPNAHGPAGVGQIDRFVNLTDSLGGKLQLEIKAFVTP</sequence>
<name>A0A0G0H5H7_9BACT</name>
<comment type="caution">
    <text evidence="1">The sequence shown here is derived from an EMBL/GenBank/DDBJ whole genome shotgun (WGS) entry which is preliminary data.</text>
</comment>
<evidence type="ECO:0008006" key="3">
    <source>
        <dbReference type="Google" id="ProtNLM"/>
    </source>
</evidence>
<gene>
    <name evidence="1" type="ORF">US19_C0049G0004</name>
</gene>
<dbReference type="Gene3D" id="2.60.40.10">
    <property type="entry name" value="Immunoglobulins"/>
    <property type="match status" value="1"/>
</dbReference>
<accession>A0A0G0H5H7</accession>
<proteinExistence type="predicted"/>
<reference evidence="1 2" key="1">
    <citation type="journal article" date="2015" name="Nature">
        <title>rRNA introns, odd ribosomes, and small enigmatic genomes across a large radiation of phyla.</title>
        <authorList>
            <person name="Brown C.T."/>
            <person name="Hug L.A."/>
            <person name="Thomas B.C."/>
            <person name="Sharon I."/>
            <person name="Castelle C.J."/>
            <person name="Singh A."/>
            <person name="Wilkins M.J."/>
            <person name="Williams K.H."/>
            <person name="Banfield J.F."/>
        </authorList>
    </citation>
    <scope>NUCLEOTIDE SEQUENCE [LARGE SCALE GENOMIC DNA]</scope>
</reference>
<organism evidence="1 2">
    <name type="scientific">Candidatus Daviesbacteria bacterium GW2011_GWB1_36_5</name>
    <dbReference type="NCBI Taxonomy" id="1618426"/>
    <lineage>
        <taxon>Bacteria</taxon>
        <taxon>Candidatus Daviesiibacteriota</taxon>
    </lineage>
</organism>
<dbReference type="Proteomes" id="UP000034492">
    <property type="component" value="Unassembled WGS sequence"/>
</dbReference>
<dbReference type="InterPro" id="IPR013783">
    <property type="entry name" value="Ig-like_fold"/>
</dbReference>